<dbReference type="InterPro" id="IPR018356">
    <property type="entry name" value="Tscrpt_reg_HTH_DeoR_CS"/>
</dbReference>
<dbReference type="AlphaFoldDB" id="A0A5C8ZAR4"/>
<evidence type="ECO:0000259" key="4">
    <source>
        <dbReference type="PROSITE" id="PS51000"/>
    </source>
</evidence>
<gene>
    <name evidence="5" type="primary">ulaR</name>
    <name evidence="5" type="ORF">FME95_06970</name>
</gene>
<evidence type="ECO:0000256" key="3">
    <source>
        <dbReference type="ARBA" id="ARBA00023163"/>
    </source>
</evidence>
<dbReference type="SMART" id="SM01134">
    <property type="entry name" value="DeoRC"/>
    <property type="match status" value="1"/>
</dbReference>
<accession>A0A5C8ZAR4</accession>
<dbReference type="GO" id="GO:0003677">
    <property type="term" value="F:DNA binding"/>
    <property type="evidence" value="ECO:0007669"/>
    <property type="project" value="UniProtKB-KW"/>
</dbReference>
<dbReference type="InterPro" id="IPR037171">
    <property type="entry name" value="NagB/RpiA_transferase-like"/>
</dbReference>
<dbReference type="GO" id="GO:0003700">
    <property type="term" value="F:DNA-binding transcription factor activity"/>
    <property type="evidence" value="ECO:0007669"/>
    <property type="project" value="InterPro"/>
</dbReference>
<dbReference type="PROSITE" id="PS00894">
    <property type="entry name" value="HTH_DEOR_1"/>
    <property type="match status" value="1"/>
</dbReference>
<keyword evidence="2" id="KW-0238">DNA-binding</keyword>
<evidence type="ECO:0000256" key="1">
    <source>
        <dbReference type="ARBA" id="ARBA00023015"/>
    </source>
</evidence>
<dbReference type="InterPro" id="IPR036388">
    <property type="entry name" value="WH-like_DNA-bd_sf"/>
</dbReference>
<dbReference type="SUPFAM" id="SSF100950">
    <property type="entry name" value="NagB/RpiA/CoA transferase-like"/>
    <property type="match status" value="1"/>
</dbReference>
<keyword evidence="1" id="KW-0805">Transcription regulation</keyword>
<dbReference type="Gene3D" id="1.10.10.10">
    <property type="entry name" value="Winged helix-like DNA-binding domain superfamily/Winged helix DNA-binding domain"/>
    <property type="match status" value="1"/>
</dbReference>
<dbReference type="PRINTS" id="PR00037">
    <property type="entry name" value="HTHLACR"/>
</dbReference>
<evidence type="ECO:0000313" key="6">
    <source>
        <dbReference type="Proteomes" id="UP000321764"/>
    </source>
</evidence>
<dbReference type="SUPFAM" id="SSF46785">
    <property type="entry name" value="Winged helix' DNA-binding domain"/>
    <property type="match status" value="1"/>
</dbReference>
<dbReference type="Pfam" id="PF00455">
    <property type="entry name" value="DeoRC"/>
    <property type="match status" value="1"/>
</dbReference>
<name>A0A5C8ZAR4_9GAMM</name>
<feature type="domain" description="HTH deoR-type" evidence="4">
    <location>
        <begin position="3"/>
        <end position="58"/>
    </location>
</feature>
<proteinExistence type="predicted"/>
<dbReference type="EMBL" id="VKAD01000001">
    <property type="protein sequence ID" value="TXR54271.1"/>
    <property type="molecule type" value="Genomic_DNA"/>
</dbReference>
<dbReference type="RefSeq" id="WP_147713669.1">
    <property type="nucleotide sequence ID" value="NZ_VKAD01000001.1"/>
</dbReference>
<evidence type="ECO:0000313" key="5">
    <source>
        <dbReference type="EMBL" id="TXR54271.1"/>
    </source>
</evidence>
<sequence length="255" mass="28362">MNPRSRQQSLLSFLEEHSIVTVQQIVEHLACSPATVRRDIVELDQQGKLKKIRNGAEKILSPSTSKAPGFKHFYPNISDFSHYDESERIAQCAVGLCQGKDSIFIGEGPTAFLMGKYLVNTNIHVYSNYLPLITYLISEDFPHLVVLGGQYIKNQNLLMTPEKQMNYQGRYLFVTGDGLTEAGLTKSALLSFMQEKKMLDYADKVIALVDSDKVGVFGGISMFGLDEIDVVVTGQGADAQMLQLLREKNVAVHLV</sequence>
<dbReference type="PANTHER" id="PTHR30363:SF55">
    <property type="entry name" value="HTH-TYPE TRANSCRIPTIONAL REGULATOR ULAR"/>
    <property type="match status" value="1"/>
</dbReference>
<keyword evidence="6" id="KW-1185">Reference proteome</keyword>
<dbReference type="PANTHER" id="PTHR30363">
    <property type="entry name" value="HTH-TYPE TRANSCRIPTIONAL REGULATOR SRLR-RELATED"/>
    <property type="match status" value="1"/>
</dbReference>
<dbReference type="SMART" id="SM00420">
    <property type="entry name" value="HTH_DEOR"/>
    <property type="match status" value="1"/>
</dbReference>
<dbReference type="PROSITE" id="PS51000">
    <property type="entry name" value="HTH_DEOR_2"/>
    <property type="match status" value="1"/>
</dbReference>
<dbReference type="NCBIfam" id="NF010034">
    <property type="entry name" value="PRK13509.1"/>
    <property type="match status" value="1"/>
</dbReference>
<keyword evidence="3" id="KW-0804">Transcription</keyword>
<dbReference type="Pfam" id="PF08220">
    <property type="entry name" value="HTH_DeoR"/>
    <property type="match status" value="1"/>
</dbReference>
<dbReference type="Proteomes" id="UP000321764">
    <property type="component" value="Unassembled WGS sequence"/>
</dbReference>
<protein>
    <submittedName>
        <fullName evidence="5">HTH-type transcriptional regulator UlaR</fullName>
    </submittedName>
</protein>
<dbReference type="InterPro" id="IPR014036">
    <property type="entry name" value="DeoR-like_C"/>
</dbReference>
<reference evidence="5 6" key="1">
    <citation type="submission" date="2019-07" db="EMBL/GenBank/DDBJ databases">
        <title>Reinekea sp. strain SSH23 genome sequencing and assembly.</title>
        <authorList>
            <person name="Kim I."/>
        </authorList>
    </citation>
    <scope>NUCLEOTIDE SEQUENCE [LARGE SCALE GENOMIC DNA]</scope>
    <source>
        <strain evidence="5 6">SSH23</strain>
    </source>
</reference>
<dbReference type="OrthoDB" id="9814815at2"/>
<evidence type="ECO:0000256" key="2">
    <source>
        <dbReference type="ARBA" id="ARBA00023125"/>
    </source>
</evidence>
<dbReference type="InterPro" id="IPR001034">
    <property type="entry name" value="DeoR_HTH"/>
</dbReference>
<dbReference type="InterPro" id="IPR050313">
    <property type="entry name" value="Carb_Metab_HTH_regulators"/>
</dbReference>
<organism evidence="5 6">
    <name type="scientific">Reinekea thalattae</name>
    <dbReference type="NCBI Taxonomy" id="2593301"/>
    <lineage>
        <taxon>Bacteria</taxon>
        <taxon>Pseudomonadati</taxon>
        <taxon>Pseudomonadota</taxon>
        <taxon>Gammaproteobacteria</taxon>
        <taxon>Oceanospirillales</taxon>
        <taxon>Saccharospirillaceae</taxon>
        <taxon>Reinekea</taxon>
    </lineage>
</organism>
<comment type="caution">
    <text evidence="5">The sequence shown here is derived from an EMBL/GenBank/DDBJ whole genome shotgun (WGS) entry which is preliminary data.</text>
</comment>
<dbReference type="InterPro" id="IPR036390">
    <property type="entry name" value="WH_DNA-bd_sf"/>
</dbReference>